<gene>
    <name evidence="2" type="ORF">EV356DRAFT_578450</name>
</gene>
<protein>
    <submittedName>
        <fullName evidence="2">Uncharacterized protein</fullName>
    </submittedName>
</protein>
<organism evidence="2 3">
    <name type="scientific">Viridothelium virens</name>
    <name type="common">Speckled blister lichen</name>
    <name type="synonym">Trypethelium virens</name>
    <dbReference type="NCBI Taxonomy" id="1048519"/>
    <lineage>
        <taxon>Eukaryota</taxon>
        <taxon>Fungi</taxon>
        <taxon>Dikarya</taxon>
        <taxon>Ascomycota</taxon>
        <taxon>Pezizomycotina</taxon>
        <taxon>Dothideomycetes</taxon>
        <taxon>Dothideomycetes incertae sedis</taxon>
        <taxon>Trypetheliales</taxon>
        <taxon>Trypetheliaceae</taxon>
        <taxon>Viridothelium</taxon>
    </lineage>
</organism>
<dbReference type="EMBL" id="ML991816">
    <property type="protein sequence ID" value="KAF2232408.1"/>
    <property type="molecule type" value="Genomic_DNA"/>
</dbReference>
<feature type="region of interest" description="Disordered" evidence="1">
    <location>
        <begin position="48"/>
        <end position="87"/>
    </location>
</feature>
<name>A0A6A6H3L2_VIRVR</name>
<dbReference type="OrthoDB" id="5218421at2759"/>
<evidence type="ECO:0000313" key="2">
    <source>
        <dbReference type="EMBL" id="KAF2232408.1"/>
    </source>
</evidence>
<reference evidence="2" key="1">
    <citation type="journal article" date="2020" name="Stud. Mycol.">
        <title>101 Dothideomycetes genomes: a test case for predicting lifestyles and emergence of pathogens.</title>
        <authorList>
            <person name="Haridas S."/>
            <person name="Albert R."/>
            <person name="Binder M."/>
            <person name="Bloem J."/>
            <person name="Labutti K."/>
            <person name="Salamov A."/>
            <person name="Andreopoulos B."/>
            <person name="Baker S."/>
            <person name="Barry K."/>
            <person name="Bills G."/>
            <person name="Bluhm B."/>
            <person name="Cannon C."/>
            <person name="Castanera R."/>
            <person name="Culley D."/>
            <person name="Daum C."/>
            <person name="Ezra D."/>
            <person name="Gonzalez J."/>
            <person name="Henrissat B."/>
            <person name="Kuo A."/>
            <person name="Liang C."/>
            <person name="Lipzen A."/>
            <person name="Lutzoni F."/>
            <person name="Magnuson J."/>
            <person name="Mondo S."/>
            <person name="Nolan M."/>
            <person name="Ohm R."/>
            <person name="Pangilinan J."/>
            <person name="Park H.-J."/>
            <person name="Ramirez L."/>
            <person name="Alfaro M."/>
            <person name="Sun H."/>
            <person name="Tritt A."/>
            <person name="Yoshinaga Y."/>
            <person name="Zwiers L.-H."/>
            <person name="Turgeon B."/>
            <person name="Goodwin S."/>
            <person name="Spatafora J."/>
            <person name="Crous P."/>
            <person name="Grigoriev I."/>
        </authorList>
    </citation>
    <scope>NUCLEOTIDE SEQUENCE</scope>
    <source>
        <strain evidence="2">Tuck. ex Michener</strain>
    </source>
</reference>
<accession>A0A6A6H3L2</accession>
<evidence type="ECO:0000256" key="1">
    <source>
        <dbReference type="SAM" id="MobiDB-lite"/>
    </source>
</evidence>
<dbReference type="AlphaFoldDB" id="A0A6A6H3L2"/>
<keyword evidence="3" id="KW-1185">Reference proteome</keyword>
<sequence length="87" mass="9503">MATTAVYAQENFAEPISAQHDFTNHFDLDNPMQAMSYYARIMHAHTKQQLDTATTSARRRSEASSTSASLSHEDSRSSTGSVSSTSS</sequence>
<proteinExistence type="predicted"/>
<evidence type="ECO:0000313" key="3">
    <source>
        <dbReference type="Proteomes" id="UP000800092"/>
    </source>
</evidence>
<dbReference type="Proteomes" id="UP000800092">
    <property type="component" value="Unassembled WGS sequence"/>
</dbReference>
<feature type="compositionally biased region" description="Low complexity" evidence="1">
    <location>
        <begin position="77"/>
        <end position="87"/>
    </location>
</feature>